<comment type="caution">
    <text evidence="2">The sequence shown here is derived from an EMBL/GenBank/DDBJ whole genome shotgun (WGS) entry which is preliminary data.</text>
</comment>
<dbReference type="AlphaFoldDB" id="A0A6L2KEY6"/>
<evidence type="ECO:0000313" key="2">
    <source>
        <dbReference type="EMBL" id="GEU48021.1"/>
    </source>
</evidence>
<organism evidence="2">
    <name type="scientific">Tanacetum cinerariifolium</name>
    <name type="common">Dalmatian daisy</name>
    <name type="synonym">Chrysanthemum cinerariifolium</name>
    <dbReference type="NCBI Taxonomy" id="118510"/>
    <lineage>
        <taxon>Eukaryota</taxon>
        <taxon>Viridiplantae</taxon>
        <taxon>Streptophyta</taxon>
        <taxon>Embryophyta</taxon>
        <taxon>Tracheophyta</taxon>
        <taxon>Spermatophyta</taxon>
        <taxon>Magnoliopsida</taxon>
        <taxon>eudicotyledons</taxon>
        <taxon>Gunneridae</taxon>
        <taxon>Pentapetalae</taxon>
        <taxon>asterids</taxon>
        <taxon>campanulids</taxon>
        <taxon>Asterales</taxon>
        <taxon>Asteraceae</taxon>
        <taxon>Asteroideae</taxon>
        <taxon>Anthemideae</taxon>
        <taxon>Anthemidinae</taxon>
        <taxon>Tanacetum</taxon>
    </lineage>
</organism>
<feature type="region of interest" description="Disordered" evidence="1">
    <location>
        <begin position="82"/>
        <end position="116"/>
    </location>
</feature>
<sequence>MDLFAFIRHFDHTKVRIRKREPAEREVKLLTLIEGRTIPLNPSILATSGDSGDSIDKLFDEGNDDVLEETVAKDVSKVNAEKTKKKQKRKVVGDASGSTFPPKKLREDHHAAASNTRGKSLAAIRDLVSDGFSISSGVTDPLIVVFRATSFVADVPVMTVSVTTTVTVNVFAVPPLKVRVVSKNLEIFGDSAFAGGANTDATERDTEIAHLKSLLSLKEAEAAKAIRLRSQISAIEAADAAKGDELRDLKERNIFCWTSLPLTCLAFNCRDELSSKVASLESERDSFVGQKSSLESAFEFLESAWRPWQAIGCAVNKGILDGLRAGVDHGKARRDFSVIKAYDPFVEAKYVEAVNALGTVDFSLLFELKSKKDSSIVGLMDSLRLEGHLAEIPIAKDLQPSP</sequence>
<reference evidence="2" key="1">
    <citation type="journal article" date="2019" name="Sci. Rep.">
        <title>Draft genome of Tanacetum cinerariifolium, the natural source of mosquito coil.</title>
        <authorList>
            <person name="Yamashiro T."/>
            <person name="Shiraishi A."/>
            <person name="Satake H."/>
            <person name="Nakayama K."/>
        </authorList>
    </citation>
    <scope>NUCLEOTIDE SEQUENCE</scope>
</reference>
<evidence type="ECO:0000256" key="1">
    <source>
        <dbReference type="SAM" id="MobiDB-lite"/>
    </source>
</evidence>
<proteinExistence type="predicted"/>
<evidence type="ECO:0008006" key="3">
    <source>
        <dbReference type="Google" id="ProtNLM"/>
    </source>
</evidence>
<protein>
    <recommendedName>
        <fullName evidence="3">Transposase (Putative), gypsy type</fullName>
    </recommendedName>
</protein>
<dbReference type="EMBL" id="BKCJ010002360">
    <property type="protein sequence ID" value="GEU48021.1"/>
    <property type="molecule type" value="Genomic_DNA"/>
</dbReference>
<accession>A0A6L2KEY6</accession>
<name>A0A6L2KEY6_TANCI</name>
<gene>
    <name evidence="2" type="ORF">Tci_019999</name>
</gene>